<evidence type="ECO:0000256" key="1">
    <source>
        <dbReference type="ARBA" id="ARBA00008383"/>
    </source>
</evidence>
<dbReference type="PANTHER" id="PTHR48228">
    <property type="entry name" value="SUCCINYL-COA--D-CITRAMALATE COA-TRANSFERASE"/>
    <property type="match status" value="1"/>
</dbReference>
<comment type="similarity">
    <text evidence="1">Belongs to the CoA-transferase III family.</text>
</comment>
<dbReference type="EMBL" id="JARAKH010000032">
    <property type="protein sequence ID" value="KAK8385784.1"/>
    <property type="molecule type" value="Genomic_DNA"/>
</dbReference>
<dbReference type="GO" id="GO:0008111">
    <property type="term" value="F:alpha-methylacyl-CoA racemase activity"/>
    <property type="evidence" value="ECO:0007669"/>
    <property type="project" value="TreeGrafter"/>
</dbReference>
<dbReference type="PANTHER" id="PTHR48228:SF5">
    <property type="entry name" value="ALPHA-METHYLACYL-COA RACEMASE"/>
    <property type="match status" value="1"/>
</dbReference>
<protein>
    <recommendedName>
        <fullName evidence="4">Alpha-methylacyl-CoA racemase</fullName>
    </recommendedName>
</protein>
<gene>
    <name evidence="2" type="ORF">O3P69_016512</name>
</gene>
<dbReference type="Gene3D" id="3.40.50.10540">
    <property type="entry name" value="Crotonobetainyl-coa:carnitine coa-transferase, domain 1"/>
    <property type="match status" value="1"/>
</dbReference>
<dbReference type="GO" id="GO:0008206">
    <property type="term" value="P:bile acid metabolic process"/>
    <property type="evidence" value="ECO:0007669"/>
    <property type="project" value="TreeGrafter"/>
</dbReference>
<dbReference type="Gene3D" id="3.30.1540.10">
    <property type="entry name" value="formyl-coa transferase, domain 3"/>
    <property type="match status" value="1"/>
</dbReference>
<organism evidence="2 3">
    <name type="scientific">Scylla paramamosain</name>
    <name type="common">Mud crab</name>
    <dbReference type="NCBI Taxonomy" id="85552"/>
    <lineage>
        <taxon>Eukaryota</taxon>
        <taxon>Metazoa</taxon>
        <taxon>Ecdysozoa</taxon>
        <taxon>Arthropoda</taxon>
        <taxon>Crustacea</taxon>
        <taxon>Multicrustacea</taxon>
        <taxon>Malacostraca</taxon>
        <taxon>Eumalacostraca</taxon>
        <taxon>Eucarida</taxon>
        <taxon>Decapoda</taxon>
        <taxon>Pleocyemata</taxon>
        <taxon>Brachyura</taxon>
        <taxon>Eubrachyura</taxon>
        <taxon>Portunoidea</taxon>
        <taxon>Portunidae</taxon>
        <taxon>Portuninae</taxon>
        <taxon>Scylla</taxon>
    </lineage>
</organism>
<dbReference type="AlphaFoldDB" id="A0AAW0TDY1"/>
<dbReference type="Pfam" id="PF02515">
    <property type="entry name" value="CoA_transf_3"/>
    <property type="match status" value="1"/>
</dbReference>
<reference evidence="2 3" key="1">
    <citation type="submission" date="2023-03" db="EMBL/GenBank/DDBJ databases">
        <title>High-quality genome of Scylla paramamosain provides insights in environmental adaptation.</title>
        <authorList>
            <person name="Zhang L."/>
        </authorList>
    </citation>
    <scope>NUCLEOTIDE SEQUENCE [LARGE SCALE GENOMIC DNA]</scope>
    <source>
        <strain evidence="2">LZ_2023a</strain>
        <tissue evidence="2">Muscle</tissue>
    </source>
</reference>
<proteinExistence type="inferred from homology"/>
<dbReference type="GO" id="GO:0005739">
    <property type="term" value="C:mitochondrion"/>
    <property type="evidence" value="ECO:0007669"/>
    <property type="project" value="TreeGrafter"/>
</dbReference>
<keyword evidence="3" id="KW-1185">Reference proteome</keyword>
<dbReference type="InterPro" id="IPR003673">
    <property type="entry name" value="CoA-Trfase_fam_III"/>
</dbReference>
<evidence type="ECO:0000313" key="2">
    <source>
        <dbReference type="EMBL" id="KAK8385784.1"/>
    </source>
</evidence>
<evidence type="ECO:0000313" key="3">
    <source>
        <dbReference type="Proteomes" id="UP001487740"/>
    </source>
</evidence>
<dbReference type="InterPro" id="IPR023606">
    <property type="entry name" value="CoA-Trfase_III_dom_1_sf"/>
</dbReference>
<name>A0AAW0TDY1_SCYPA</name>
<dbReference type="InterPro" id="IPR044855">
    <property type="entry name" value="CoA-Trfase_III_dom3_sf"/>
</dbReference>
<dbReference type="Proteomes" id="UP001487740">
    <property type="component" value="Unassembled WGS sequence"/>
</dbReference>
<dbReference type="InterPro" id="IPR050509">
    <property type="entry name" value="CoA-transferase_III"/>
</dbReference>
<comment type="caution">
    <text evidence="2">The sequence shown here is derived from an EMBL/GenBank/DDBJ whole genome shotgun (WGS) entry which is preliminary data.</text>
</comment>
<sequence>MSHREGINNLAPSRMALRGLRVVEMAGLAPAPFCGMIMADFGANVIRIDKTRGPDQDRLGRGKRSLALDLKKPEGVSVARRLCSNADVLIEPFRRGVMEKLGLGPDTLLKDNPGLIYARLTGFGQSGPCADMAGHDINYVALSGLLSMLGRKGAPPTPPINLLADFAGGGLMCALGISLALLERSKSGKGQVIDANMVEGAAYVGSWIYSSQGMFLWGKPRGENWLDSGAHFYDTYETSDGRHMAVGAIEPQFYEELISLLGLDAEEVGQFDEPEEMKKIISARFKERTQAEWSKVFEGKDACVTPVLSMEEAPHHPHNVARNSFIPSVYSPDTYEPRPAPILSRTPATLPPGLRAPQIGEHTIEILTEAGYSKAAIEELRWLESREGCASLTLLLALLYVSPNRTHVPDCLLSLVQGHLIEGTQVKAVTRT</sequence>
<accession>A0AAW0TDY1</accession>
<dbReference type="SUPFAM" id="SSF89796">
    <property type="entry name" value="CoA-transferase family III (CaiB/BaiF)"/>
    <property type="match status" value="1"/>
</dbReference>
<evidence type="ECO:0008006" key="4">
    <source>
        <dbReference type="Google" id="ProtNLM"/>
    </source>
</evidence>